<evidence type="ECO:0000313" key="2">
    <source>
        <dbReference type="Proteomes" id="UP000245626"/>
    </source>
</evidence>
<organism evidence="1 2">
    <name type="scientific">Violaceomyces palustris</name>
    <dbReference type="NCBI Taxonomy" id="1673888"/>
    <lineage>
        <taxon>Eukaryota</taxon>
        <taxon>Fungi</taxon>
        <taxon>Dikarya</taxon>
        <taxon>Basidiomycota</taxon>
        <taxon>Ustilaginomycotina</taxon>
        <taxon>Ustilaginomycetes</taxon>
        <taxon>Violaceomycetales</taxon>
        <taxon>Violaceomycetaceae</taxon>
        <taxon>Violaceomyces</taxon>
    </lineage>
</organism>
<dbReference type="EMBL" id="KZ819701">
    <property type="protein sequence ID" value="PWN53985.1"/>
    <property type="molecule type" value="Genomic_DNA"/>
</dbReference>
<evidence type="ECO:0000313" key="1">
    <source>
        <dbReference type="EMBL" id="PWN53985.1"/>
    </source>
</evidence>
<proteinExistence type="predicted"/>
<gene>
    <name evidence="1" type="ORF">IE53DRAFT_64546</name>
</gene>
<protein>
    <submittedName>
        <fullName evidence="1">Uncharacterized protein</fullName>
    </submittedName>
</protein>
<name>A0ACD0P7F8_9BASI</name>
<sequence>MARLITVASLAYLPPLLPLRYLPPFSLRARLPSSSLLVIPLSSLLTHTHTHTNTLSASTFSPLNHPPSSVQTSSTSSQPPILTSFPLPP</sequence>
<reference evidence="1 2" key="1">
    <citation type="journal article" date="2018" name="Mol. Biol. Evol.">
        <title>Broad Genomic Sampling Reveals a Smut Pathogenic Ancestry of the Fungal Clade Ustilaginomycotina.</title>
        <authorList>
            <person name="Kijpornyongpan T."/>
            <person name="Mondo S.J."/>
            <person name="Barry K."/>
            <person name="Sandor L."/>
            <person name="Lee J."/>
            <person name="Lipzen A."/>
            <person name="Pangilinan J."/>
            <person name="LaButti K."/>
            <person name="Hainaut M."/>
            <person name="Henrissat B."/>
            <person name="Grigoriev I.V."/>
            <person name="Spatafora J.W."/>
            <person name="Aime M.C."/>
        </authorList>
    </citation>
    <scope>NUCLEOTIDE SEQUENCE [LARGE SCALE GENOMIC DNA]</scope>
    <source>
        <strain evidence="1 2">SA 807</strain>
    </source>
</reference>
<keyword evidence="2" id="KW-1185">Reference proteome</keyword>
<accession>A0ACD0P7F8</accession>
<dbReference type="Proteomes" id="UP000245626">
    <property type="component" value="Unassembled WGS sequence"/>
</dbReference>